<evidence type="ECO:0000313" key="3">
    <source>
        <dbReference type="Proteomes" id="UP000295756"/>
    </source>
</evidence>
<evidence type="ECO:0000256" key="1">
    <source>
        <dbReference type="SAM" id="Phobius"/>
    </source>
</evidence>
<name>A0ABX5SHX8_9LACO</name>
<dbReference type="RefSeq" id="WP_013103077.1">
    <property type="nucleotide sequence ID" value="NZ_CP037939.1"/>
</dbReference>
<protein>
    <submittedName>
        <fullName evidence="2">DUF1146 domain-containing protein</fullName>
    </submittedName>
</protein>
<keyword evidence="1" id="KW-1133">Transmembrane helix</keyword>
<sequence length="75" mass="8686">MNPIAMISINLLAVYFVFWLIRPINFAKFMPYTPTQAMFLKIVIAIICGYLLASFFMSMTNWVLDMPNMVNNLSK</sequence>
<organism evidence="2 3">
    <name type="scientific">Leuconostoc kimchii</name>
    <dbReference type="NCBI Taxonomy" id="136609"/>
    <lineage>
        <taxon>Bacteria</taxon>
        <taxon>Bacillati</taxon>
        <taxon>Bacillota</taxon>
        <taxon>Bacilli</taxon>
        <taxon>Lactobacillales</taxon>
        <taxon>Lactobacillaceae</taxon>
        <taxon>Leuconostoc</taxon>
    </lineage>
</organism>
<keyword evidence="1" id="KW-0472">Membrane</keyword>
<evidence type="ECO:0000313" key="2">
    <source>
        <dbReference type="EMBL" id="QBR46954.1"/>
    </source>
</evidence>
<dbReference type="InterPro" id="IPR009526">
    <property type="entry name" value="DUF1146"/>
</dbReference>
<dbReference type="EMBL" id="CP037939">
    <property type="protein sequence ID" value="QBR46954.1"/>
    <property type="molecule type" value="Genomic_DNA"/>
</dbReference>
<keyword evidence="1" id="KW-0812">Transmembrane</keyword>
<dbReference type="Pfam" id="PF06612">
    <property type="entry name" value="DUF1146"/>
    <property type="match status" value="1"/>
</dbReference>
<keyword evidence="3" id="KW-1185">Reference proteome</keyword>
<proteinExistence type="predicted"/>
<accession>A0ABX5SHX8</accession>
<dbReference type="Proteomes" id="UP000295756">
    <property type="component" value="Chromosome"/>
</dbReference>
<gene>
    <name evidence="2" type="ORF">EW139_01940</name>
</gene>
<feature type="transmembrane region" description="Helical" evidence="1">
    <location>
        <begin position="39"/>
        <end position="64"/>
    </location>
</feature>
<feature type="transmembrane region" description="Helical" evidence="1">
    <location>
        <begin position="6"/>
        <end position="27"/>
    </location>
</feature>
<reference evidence="2 3" key="1">
    <citation type="submission" date="2019-03" db="EMBL/GenBank/DDBJ databases">
        <title>Complete Genome Sequence of Leuconostoc kimchii strain NKJ218 Isolated from Homemade Kimchi.</title>
        <authorList>
            <person name="Jung J.Y."/>
            <person name="Jin H.M."/>
            <person name="Jung J.-W."/>
            <person name="Lee S.-Y."/>
            <person name="Ryu B.-G."/>
            <person name="Han S.-S."/>
            <person name="Kang H.K."/>
            <person name="Choi H.W."/>
            <person name="Chung E.J."/>
            <person name="Choi K.-M."/>
        </authorList>
    </citation>
    <scope>NUCLEOTIDE SEQUENCE [LARGE SCALE GENOMIC DNA]</scope>
    <source>
        <strain evidence="2 3">NKJ218</strain>
    </source>
</reference>